<proteinExistence type="predicted"/>
<sequence>MPAVGVLLHENGGSKGVYRDATKSFNIFLTEKWLIHF</sequence>
<reference evidence="1 2" key="1">
    <citation type="submission" date="2011-11" db="EMBL/GenBank/DDBJ databases">
        <title>Complete genome sequence of thermophilic Geobacillus thermoleovorans CCB_US3_UF5.</title>
        <authorList>
            <person name="Muhd Sakaff M.K.L."/>
            <person name="Abdul Rahman A.Y."/>
            <person name="Saito J.A."/>
            <person name="Hou S."/>
            <person name="Alam M."/>
        </authorList>
    </citation>
    <scope>NUCLEOTIDE SEQUENCE [LARGE SCALE GENOMIC DNA]</scope>
    <source>
        <strain evidence="1 2">CCB_US3_UF5</strain>
    </source>
</reference>
<evidence type="ECO:0000313" key="1">
    <source>
        <dbReference type="EMBL" id="AEV21083.1"/>
    </source>
</evidence>
<dbReference type="Proteomes" id="UP000005636">
    <property type="component" value="Chromosome"/>
</dbReference>
<organism evidence="1 2">
    <name type="scientific">Geobacillus thermoleovorans CCB_US3_UF5</name>
    <dbReference type="NCBI Taxonomy" id="1111068"/>
    <lineage>
        <taxon>Bacteria</taxon>
        <taxon>Bacillati</taxon>
        <taxon>Bacillota</taxon>
        <taxon>Bacilli</taxon>
        <taxon>Bacillales</taxon>
        <taxon>Anoxybacillaceae</taxon>
        <taxon>Geobacillus</taxon>
        <taxon>Geobacillus thermoleovorans group</taxon>
    </lineage>
</organism>
<evidence type="ECO:0000313" key="2">
    <source>
        <dbReference type="Proteomes" id="UP000005636"/>
    </source>
</evidence>
<accession>A0ABN4A421</accession>
<name>A0ABN4A421_GEOTH</name>
<keyword evidence="2" id="KW-1185">Reference proteome</keyword>
<dbReference type="EMBL" id="CP003125">
    <property type="protein sequence ID" value="AEV21083.1"/>
    <property type="molecule type" value="Genomic_DNA"/>
</dbReference>
<gene>
    <name evidence="1" type="ORF">GTCCBUS3UF5_37830</name>
</gene>
<protein>
    <submittedName>
        <fullName evidence="1">Uncharacterized protein</fullName>
    </submittedName>
</protein>